<evidence type="ECO:0008006" key="3">
    <source>
        <dbReference type="Google" id="ProtNLM"/>
    </source>
</evidence>
<dbReference type="InterPro" id="IPR021955">
    <property type="entry name" value="DUF3572"/>
</dbReference>
<dbReference type="Proteomes" id="UP000015525">
    <property type="component" value="Unassembled WGS sequence"/>
</dbReference>
<proteinExistence type="predicted"/>
<evidence type="ECO:0000313" key="2">
    <source>
        <dbReference type="Proteomes" id="UP000015525"/>
    </source>
</evidence>
<evidence type="ECO:0000313" key="1">
    <source>
        <dbReference type="EMBL" id="EQB02913.1"/>
    </source>
</evidence>
<dbReference type="EMBL" id="ATHO01000140">
    <property type="protein sequence ID" value="EQB02913.1"/>
    <property type="molecule type" value="Genomic_DNA"/>
</dbReference>
<keyword evidence="2" id="KW-1185">Reference proteome</keyword>
<protein>
    <recommendedName>
        <fullName evidence="3">DUF3572 family protein</fullName>
    </recommendedName>
</protein>
<gene>
    <name evidence="1" type="ORF">L288_15435</name>
</gene>
<reference evidence="1 2" key="1">
    <citation type="journal article" date="2013" name="Genome Announc.">
        <title>Draft Genome Sequence of Sphingobium quisquiliarum Strain P25T, a Novel Hexachlorocyclohexane (HCH)-Degrading Bacterium Isolated from an HCH Dumpsite.</title>
        <authorList>
            <person name="Kumar Singh A."/>
            <person name="Sangwan N."/>
            <person name="Sharma A."/>
            <person name="Gupta V."/>
            <person name="Khurana J.P."/>
            <person name="Lal R."/>
        </authorList>
    </citation>
    <scope>NUCLEOTIDE SEQUENCE [LARGE SCALE GENOMIC DNA]</scope>
    <source>
        <strain evidence="1 2">P25</strain>
    </source>
</reference>
<dbReference type="Pfam" id="PF12096">
    <property type="entry name" value="DUF3572"/>
    <property type="match status" value="1"/>
</dbReference>
<accession>T0GSH7</accession>
<dbReference type="AlphaFoldDB" id="T0GSH7"/>
<name>T0GSH7_9SPHN</name>
<sequence length="111" mass="11964">MRFYTSASRREFIMRSHDPEGKQDSQDDAQEAGTLALLALAWTLSDERRADRLLALTGLDADALRAGVGNPAVLGAVLDFLADHEPDLIACAESIGTTPTQLIGVKARLRS</sequence>
<organism evidence="1 2">
    <name type="scientific">Sphingobium quisquiliarum P25</name>
    <dbReference type="NCBI Taxonomy" id="1329909"/>
    <lineage>
        <taxon>Bacteria</taxon>
        <taxon>Pseudomonadati</taxon>
        <taxon>Pseudomonadota</taxon>
        <taxon>Alphaproteobacteria</taxon>
        <taxon>Sphingomonadales</taxon>
        <taxon>Sphingomonadaceae</taxon>
        <taxon>Sphingobium</taxon>
    </lineage>
</organism>
<comment type="caution">
    <text evidence="1">The sequence shown here is derived from an EMBL/GenBank/DDBJ whole genome shotgun (WGS) entry which is preliminary data.</text>
</comment>
<dbReference type="PATRIC" id="fig|1329909.3.peg.2967"/>